<dbReference type="Proteomes" id="UP001642484">
    <property type="component" value="Unassembled WGS sequence"/>
</dbReference>
<gene>
    <name evidence="1" type="ORF">CCMP2556_LOCUS38225</name>
</gene>
<comment type="caution">
    <text evidence="1">The sequence shown here is derived from an EMBL/GenBank/DDBJ whole genome shotgun (WGS) entry which is preliminary data.</text>
</comment>
<sequence>MVEPIDLVEAMWDTSSASGDVPEGEMCLCGDVSDGDDLDEAALKHAAVQRARDLLARSCTLEEKLSDLAARHAFVMRGLRLPLLVRTMICDFLPAAEEDLWDQPLLGLHNGHDYVFKGMANLPAGRLCSRRSSLAGQSVDDTLDHHCSEFGCPVARGAPVAVVLRPGDEEEGFYATPLLLPTEFAVLVPTTAAPAPLGSEGSASPASPSPRSLECFEDLESWYDDFEMVCDSESEMVCEEEEDELDCEGEMSEMSYWNSSRWPCTLRKKPKGVQMQTVARHVALVLPQDSALRHAAQYASAHSDWKECGSLSQLEGVGVERVRALLCGGANPTIAVNGWPGRSLTALEEAQASMFSLKAHIDDLLGGKMCSHQARRQFHHYHFAESMAEVQKIAEGFLLDLARYEESIAVMKAAADLWQTAGPAQRSLCSRECLHGRKVVLPDLAEVEKRITAIPVAQRVAAEVAVPLAAAMWRVAEEEGSRMLDTWPAELLGEKKLCCHEAEGPAMEFEDQRSRHAFRAEQVAMDYEDQRSLQVGIELKLLSLRQAAARSARRPSRRAVPNFIQKNSQESWCIHCGYVSTFAFSKSQLSKGRRTRRCRSCIEDEQRPSVDKLEVNRLKKLQMQVASPQAQLRSLARKVERLPSRAAGIEVMELNR</sequence>
<protein>
    <submittedName>
        <fullName evidence="1">Uncharacterized protein</fullName>
    </submittedName>
</protein>
<reference evidence="1 2" key="1">
    <citation type="submission" date="2024-02" db="EMBL/GenBank/DDBJ databases">
        <authorList>
            <person name="Chen Y."/>
            <person name="Shah S."/>
            <person name="Dougan E. K."/>
            <person name="Thang M."/>
            <person name="Chan C."/>
        </authorList>
    </citation>
    <scope>NUCLEOTIDE SEQUENCE [LARGE SCALE GENOMIC DNA]</scope>
</reference>
<proteinExistence type="predicted"/>
<keyword evidence="2" id="KW-1185">Reference proteome</keyword>
<dbReference type="EMBL" id="CAXAMN010023428">
    <property type="protein sequence ID" value="CAK9077519.1"/>
    <property type="molecule type" value="Genomic_DNA"/>
</dbReference>
<evidence type="ECO:0000313" key="2">
    <source>
        <dbReference type="Proteomes" id="UP001642484"/>
    </source>
</evidence>
<evidence type="ECO:0000313" key="1">
    <source>
        <dbReference type="EMBL" id="CAK9077519.1"/>
    </source>
</evidence>
<name>A0ABP0PNT3_9DINO</name>
<organism evidence="1 2">
    <name type="scientific">Durusdinium trenchii</name>
    <dbReference type="NCBI Taxonomy" id="1381693"/>
    <lineage>
        <taxon>Eukaryota</taxon>
        <taxon>Sar</taxon>
        <taxon>Alveolata</taxon>
        <taxon>Dinophyceae</taxon>
        <taxon>Suessiales</taxon>
        <taxon>Symbiodiniaceae</taxon>
        <taxon>Durusdinium</taxon>
    </lineage>
</organism>
<accession>A0ABP0PNT3</accession>